<evidence type="ECO:0000256" key="8">
    <source>
        <dbReference type="HAMAP-Rule" id="MF_00910"/>
    </source>
</evidence>
<dbReference type="GO" id="GO:0005886">
    <property type="term" value="C:plasma membrane"/>
    <property type="evidence" value="ECO:0007669"/>
    <property type="project" value="UniProtKB-SubCell"/>
</dbReference>
<evidence type="ECO:0000256" key="4">
    <source>
        <dbReference type="ARBA" id="ARBA00022692"/>
    </source>
</evidence>
<evidence type="ECO:0000256" key="9">
    <source>
        <dbReference type="NCBIfam" id="TIGR02209"/>
    </source>
</evidence>
<dbReference type="NCBIfam" id="TIGR02209">
    <property type="entry name" value="ftsL_broad"/>
    <property type="match status" value="1"/>
</dbReference>
<keyword evidence="5 8" id="KW-1133">Transmembrane helix</keyword>
<keyword evidence="6 8" id="KW-0472">Membrane</keyword>
<evidence type="ECO:0000256" key="2">
    <source>
        <dbReference type="ARBA" id="ARBA00022475"/>
    </source>
</evidence>
<reference evidence="10 11" key="1">
    <citation type="submission" date="2018-10" db="EMBL/GenBank/DDBJ databases">
        <authorList>
            <person name="Chen W.-M."/>
        </authorList>
    </citation>
    <scope>NUCLEOTIDE SEQUENCE [LARGE SCALE GENOMIC DNA]</scope>
    <source>
        <strain evidence="10 11">THS-13</strain>
    </source>
</reference>
<name>A0A3N0VKY8_9GAMM</name>
<comment type="subunit">
    <text evidence="8">Part of a complex composed of FtsB, FtsL and FtsQ.</text>
</comment>
<dbReference type="PANTHER" id="PTHR37479:SF1">
    <property type="entry name" value="CELL DIVISION PROTEIN FTSL"/>
    <property type="match status" value="1"/>
</dbReference>
<dbReference type="Pfam" id="PF04999">
    <property type="entry name" value="FtsL"/>
    <property type="match status" value="1"/>
</dbReference>
<sequence length="110" mass="11993">MTRRLPPRTAPTGGGLMLPLLLTIAALVSAVWVVQIKHGNRALTNEQSRLRDEADHLEVEWSQLQLEEAAHSSHARIEQIAREQLKMIEPRETVMVSGRSGAPAPAGGGQ</sequence>
<evidence type="ECO:0000256" key="5">
    <source>
        <dbReference type="ARBA" id="ARBA00022989"/>
    </source>
</evidence>
<protein>
    <recommendedName>
        <fullName evidence="8 9">Cell division protein FtsL</fullName>
    </recommendedName>
</protein>
<evidence type="ECO:0000256" key="6">
    <source>
        <dbReference type="ARBA" id="ARBA00023136"/>
    </source>
</evidence>
<evidence type="ECO:0000256" key="3">
    <source>
        <dbReference type="ARBA" id="ARBA00022618"/>
    </source>
</evidence>
<dbReference type="HAMAP" id="MF_00910">
    <property type="entry name" value="FtsL"/>
    <property type="match status" value="1"/>
</dbReference>
<evidence type="ECO:0000313" key="10">
    <source>
        <dbReference type="EMBL" id="ROH93427.1"/>
    </source>
</evidence>
<dbReference type="GO" id="GO:0043093">
    <property type="term" value="P:FtsZ-dependent cytokinesis"/>
    <property type="evidence" value="ECO:0007669"/>
    <property type="project" value="UniProtKB-UniRule"/>
</dbReference>
<dbReference type="FunCoup" id="A0A3N0VKY8">
    <property type="interactions" value="97"/>
</dbReference>
<gene>
    <name evidence="8 10" type="primary">ftsL</name>
    <name evidence="10" type="ORF">ED208_02595</name>
</gene>
<keyword evidence="4 8" id="KW-0812">Transmembrane</keyword>
<dbReference type="Proteomes" id="UP000282106">
    <property type="component" value="Unassembled WGS sequence"/>
</dbReference>
<comment type="function">
    <text evidence="8">Essential cell division protein. May link together the upstream cell division proteins, which are predominantly cytoplasmic, with the downstream cell division proteins, which are predominantly periplasmic.</text>
</comment>
<dbReference type="EMBL" id="RJVO01000001">
    <property type="protein sequence ID" value="ROH93427.1"/>
    <property type="molecule type" value="Genomic_DNA"/>
</dbReference>
<keyword evidence="8" id="KW-0997">Cell inner membrane</keyword>
<comment type="similarity">
    <text evidence="8">Belongs to the FtsL family.</text>
</comment>
<proteinExistence type="inferred from homology"/>
<keyword evidence="7 8" id="KW-0131">Cell cycle</keyword>
<keyword evidence="11" id="KW-1185">Reference proteome</keyword>
<dbReference type="AlphaFoldDB" id="A0A3N0VKY8"/>
<evidence type="ECO:0000313" key="11">
    <source>
        <dbReference type="Proteomes" id="UP000282106"/>
    </source>
</evidence>
<accession>A0A3N0VKY8</accession>
<keyword evidence="2 8" id="KW-1003">Cell membrane</keyword>
<dbReference type="GO" id="GO:0032153">
    <property type="term" value="C:cell division site"/>
    <property type="evidence" value="ECO:0007669"/>
    <property type="project" value="UniProtKB-UniRule"/>
</dbReference>
<comment type="caution">
    <text evidence="10">The sequence shown here is derived from an EMBL/GenBank/DDBJ whole genome shotgun (WGS) entry which is preliminary data.</text>
</comment>
<evidence type="ECO:0000256" key="1">
    <source>
        <dbReference type="ARBA" id="ARBA00004401"/>
    </source>
</evidence>
<evidence type="ECO:0000256" key="7">
    <source>
        <dbReference type="ARBA" id="ARBA00023306"/>
    </source>
</evidence>
<dbReference type="InParanoid" id="A0A3N0VKY8"/>
<dbReference type="PANTHER" id="PTHR37479">
    <property type="entry name" value="CELL DIVISION PROTEIN FTSL"/>
    <property type="match status" value="1"/>
</dbReference>
<keyword evidence="3 8" id="KW-0132">Cell division</keyword>
<dbReference type="InterPro" id="IPR011922">
    <property type="entry name" value="Cell_div_FtsL"/>
</dbReference>
<comment type="subcellular location">
    <subcellularLocation>
        <location evidence="8">Cell inner membrane</location>
        <topology evidence="8">Single-pass type II membrane protein</topology>
    </subcellularLocation>
    <subcellularLocation>
        <location evidence="1">Cell membrane</location>
        <topology evidence="1">Single-pass type II membrane protein</topology>
    </subcellularLocation>
    <text evidence="8">Localizes to the division septum where it forms a ring structure.</text>
</comment>
<organism evidence="10 11">
    <name type="scientific">Stagnimonas aquatica</name>
    <dbReference type="NCBI Taxonomy" id="2689987"/>
    <lineage>
        <taxon>Bacteria</taxon>
        <taxon>Pseudomonadati</taxon>
        <taxon>Pseudomonadota</taxon>
        <taxon>Gammaproteobacteria</taxon>
        <taxon>Nevskiales</taxon>
        <taxon>Nevskiaceae</taxon>
        <taxon>Stagnimonas</taxon>
    </lineage>
</organism>